<reference evidence="4 5" key="1">
    <citation type="journal article" date="2009" name="Nature">
        <title>The Sorghum bicolor genome and the diversification of grasses.</title>
        <authorList>
            <person name="Paterson A.H."/>
            <person name="Bowers J.E."/>
            <person name="Bruggmann R."/>
            <person name="Dubchak I."/>
            <person name="Grimwood J."/>
            <person name="Gundlach H."/>
            <person name="Haberer G."/>
            <person name="Hellsten U."/>
            <person name="Mitros T."/>
            <person name="Poliakov A."/>
            <person name="Schmutz J."/>
            <person name="Spannagl M."/>
            <person name="Tang H."/>
            <person name="Wang X."/>
            <person name="Wicker T."/>
            <person name="Bharti A.K."/>
            <person name="Chapman J."/>
            <person name="Feltus F.A."/>
            <person name="Gowik U."/>
            <person name="Grigoriev I.V."/>
            <person name="Lyons E."/>
            <person name="Maher C.A."/>
            <person name="Martis M."/>
            <person name="Narechania A."/>
            <person name="Otillar R.P."/>
            <person name="Penning B.W."/>
            <person name="Salamov A.A."/>
            <person name="Wang Y."/>
            <person name="Zhang L."/>
            <person name="Carpita N.C."/>
            <person name="Freeling M."/>
            <person name="Gingle A.R."/>
            <person name="Hash C.T."/>
            <person name="Keller B."/>
            <person name="Klein P."/>
            <person name="Kresovich S."/>
            <person name="McCann M.C."/>
            <person name="Ming R."/>
            <person name="Peterson D.G."/>
            <person name="Mehboob-ur-Rahman"/>
            <person name="Ware D."/>
            <person name="Westhoff P."/>
            <person name="Mayer K.F."/>
            <person name="Messing J."/>
            <person name="Rokhsar D.S."/>
        </authorList>
    </citation>
    <scope>NUCLEOTIDE SEQUENCE [LARGE SCALE GENOMIC DNA]</scope>
    <source>
        <strain evidence="5">cv. BTx623</strain>
    </source>
</reference>
<dbReference type="InterPro" id="IPR029466">
    <property type="entry name" value="NAM-associated_C"/>
</dbReference>
<sequence>MPLELSSLSPATALALALAPVTATTPAAQASPSSFETYSTWLPPAFVSNYSTPMVQNSDLSAPMQEERQSKHNHKKDTRGSRPAKRMIWTPNETMRLVSAWLKNSNDTVKGNWKRNDQYGGLQLRGSRESDEQVMDNGKAFYEVESDDGEFKLEACWKVLRNQPKWHAYNEDLNGSKKRKYSEAEAVDLTASSDAVSYLQCPIGCKKAKEKLNKKGKGKVSSSIMDEIDKLIEAQENKEAKLLEKEGKKHDKEFRMLETYKALLMTDTSQMHEDMRIEHMLALKGMREMIFPQCASGL</sequence>
<evidence type="ECO:0000256" key="1">
    <source>
        <dbReference type="SAM" id="MobiDB-lite"/>
    </source>
</evidence>
<evidence type="ECO:0000313" key="5">
    <source>
        <dbReference type="Proteomes" id="UP000000768"/>
    </source>
</evidence>
<feature type="chain" id="PRO_5012148067" description="No apical meristem-associated C-terminal domain-containing protein" evidence="2">
    <location>
        <begin position="24"/>
        <end position="298"/>
    </location>
</feature>
<dbReference type="Proteomes" id="UP000000768">
    <property type="component" value="Chromosome 7"/>
</dbReference>
<evidence type="ECO:0000256" key="2">
    <source>
        <dbReference type="SAM" id="SignalP"/>
    </source>
</evidence>
<reference evidence="5" key="2">
    <citation type="journal article" date="2018" name="Plant J.">
        <title>The Sorghum bicolor reference genome: improved assembly, gene annotations, a transcriptome atlas, and signatures of genome organization.</title>
        <authorList>
            <person name="McCormick R.F."/>
            <person name="Truong S.K."/>
            <person name="Sreedasyam A."/>
            <person name="Jenkins J."/>
            <person name="Shu S."/>
            <person name="Sims D."/>
            <person name="Kennedy M."/>
            <person name="Amirebrahimi M."/>
            <person name="Weers B.D."/>
            <person name="McKinley B."/>
            <person name="Mattison A."/>
            <person name="Morishige D.T."/>
            <person name="Grimwood J."/>
            <person name="Schmutz J."/>
            <person name="Mullet J.E."/>
        </authorList>
    </citation>
    <scope>NUCLEOTIDE SEQUENCE [LARGE SCALE GENOMIC DNA]</scope>
    <source>
        <strain evidence="5">cv. BTx623</strain>
    </source>
</reference>
<protein>
    <recommendedName>
        <fullName evidence="3">No apical meristem-associated C-terminal domain-containing protein</fullName>
    </recommendedName>
</protein>
<dbReference type="PANTHER" id="PTHR45224:SF12">
    <property type="entry name" value="NO APICAL MERISTEM-ASSOCIATED C-TERMINAL DOMAIN-CONTAINING PROTEIN"/>
    <property type="match status" value="1"/>
</dbReference>
<dbReference type="Gramene" id="OQU80217">
    <property type="protein sequence ID" value="OQU80217"/>
    <property type="gene ID" value="SORBI_3007G095850"/>
</dbReference>
<dbReference type="AlphaFoldDB" id="A0A1Z5R933"/>
<dbReference type="EMBL" id="CM000766">
    <property type="protein sequence ID" value="OQU80217.1"/>
    <property type="molecule type" value="Genomic_DNA"/>
</dbReference>
<organism evidence="4 5">
    <name type="scientific">Sorghum bicolor</name>
    <name type="common">Sorghum</name>
    <name type="synonym">Sorghum vulgare</name>
    <dbReference type="NCBI Taxonomy" id="4558"/>
    <lineage>
        <taxon>Eukaryota</taxon>
        <taxon>Viridiplantae</taxon>
        <taxon>Streptophyta</taxon>
        <taxon>Embryophyta</taxon>
        <taxon>Tracheophyta</taxon>
        <taxon>Spermatophyta</taxon>
        <taxon>Magnoliopsida</taxon>
        <taxon>Liliopsida</taxon>
        <taxon>Poales</taxon>
        <taxon>Poaceae</taxon>
        <taxon>PACMAD clade</taxon>
        <taxon>Panicoideae</taxon>
        <taxon>Andropogonodae</taxon>
        <taxon>Andropogoneae</taxon>
        <taxon>Sorghinae</taxon>
        <taxon>Sorghum</taxon>
    </lineage>
</organism>
<feature type="compositionally biased region" description="Basic residues" evidence="1">
    <location>
        <begin position="71"/>
        <end position="84"/>
    </location>
</feature>
<dbReference type="Pfam" id="PF14303">
    <property type="entry name" value="NAM-associated"/>
    <property type="match status" value="1"/>
</dbReference>
<keyword evidence="5" id="KW-1185">Reference proteome</keyword>
<dbReference type="OMA" id="MIAVKSM"/>
<feature type="domain" description="No apical meristem-associated C-terminal" evidence="3">
    <location>
        <begin position="151"/>
        <end position="276"/>
    </location>
</feature>
<name>A0A1Z5R933_SORBI</name>
<evidence type="ECO:0000259" key="3">
    <source>
        <dbReference type="Pfam" id="PF14303"/>
    </source>
</evidence>
<evidence type="ECO:0000313" key="4">
    <source>
        <dbReference type="EMBL" id="OQU80217.1"/>
    </source>
</evidence>
<keyword evidence="2" id="KW-0732">Signal</keyword>
<gene>
    <name evidence="4" type="ORF">SORBI_3007G095850</name>
</gene>
<dbReference type="InParanoid" id="A0A1Z5R933"/>
<feature type="signal peptide" evidence="2">
    <location>
        <begin position="1"/>
        <end position="23"/>
    </location>
</feature>
<proteinExistence type="predicted"/>
<dbReference type="STRING" id="4558.A0A1Z5R933"/>
<dbReference type="PANTHER" id="PTHR45224">
    <property type="entry name" value="OS01G0527900 PROTEIN-RELATED"/>
    <property type="match status" value="1"/>
</dbReference>
<feature type="region of interest" description="Disordered" evidence="1">
    <location>
        <begin position="56"/>
        <end position="84"/>
    </location>
</feature>
<accession>A0A1Z5R933</accession>